<dbReference type="EMBL" id="MCGN01000003">
    <property type="protein sequence ID" value="ORY99116.1"/>
    <property type="molecule type" value="Genomic_DNA"/>
</dbReference>
<comment type="caution">
    <text evidence="1">The sequence shown here is derived from an EMBL/GenBank/DDBJ whole genome shotgun (WGS) entry which is preliminary data.</text>
</comment>
<protein>
    <submittedName>
        <fullName evidence="1">Uncharacterized protein</fullName>
    </submittedName>
</protein>
<organism evidence="1 2">
    <name type="scientific">Syncephalastrum racemosum</name>
    <name type="common">Filamentous fungus</name>
    <dbReference type="NCBI Taxonomy" id="13706"/>
    <lineage>
        <taxon>Eukaryota</taxon>
        <taxon>Fungi</taxon>
        <taxon>Fungi incertae sedis</taxon>
        <taxon>Mucoromycota</taxon>
        <taxon>Mucoromycotina</taxon>
        <taxon>Mucoromycetes</taxon>
        <taxon>Mucorales</taxon>
        <taxon>Syncephalastraceae</taxon>
        <taxon>Syncephalastrum</taxon>
    </lineage>
</organism>
<reference evidence="1 2" key="1">
    <citation type="submission" date="2016-07" db="EMBL/GenBank/DDBJ databases">
        <title>Pervasive Adenine N6-methylation of Active Genes in Fungi.</title>
        <authorList>
            <consortium name="DOE Joint Genome Institute"/>
            <person name="Mondo S.J."/>
            <person name="Dannebaum R.O."/>
            <person name="Kuo R.C."/>
            <person name="Labutti K."/>
            <person name="Haridas S."/>
            <person name="Kuo A."/>
            <person name="Salamov A."/>
            <person name="Ahrendt S.R."/>
            <person name="Lipzen A."/>
            <person name="Sullivan W."/>
            <person name="Andreopoulos W.B."/>
            <person name="Clum A."/>
            <person name="Lindquist E."/>
            <person name="Daum C."/>
            <person name="Ramamoorthy G.K."/>
            <person name="Gryganskyi A."/>
            <person name="Culley D."/>
            <person name="Magnuson J.K."/>
            <person name="James T.Y."/>
            <person name="O'Malley M.A."/>
            <person name="Stajich J.E."/>
            <person name="Spatafora J.W."/>
            <person name="Visel A."/>
            <person name="Grigoriev I.V."/>
        </authorList>
    </citation>
    <scope>NUCLEOTIDE SEQUENCE [LARGE SCALE GENOMIC DNA]</scope>
    <source>
        <strain evidence="1 2">NRRL 2496</strain>
    </source>
</reference>
<accession>A0A1X2HKK0</accession>
<evidence type="ECO:0000313" key="2">
    <source>
        <dbReference type="Proteomes" id="UP000242180"/>
    </source>
</evidence>
<gene>
    <name evidence="1" type="ORF">BCR43DRAFT_488763</name>
</gene>
<name>A0A1X2HKK0_SYNRA</name>
<evidence type="ECO:0000313" key="1">
    <source>
        <dbReference type="EMBL" id="ORY99116.1"/>
    </source>
</evidence>
<dbReference type="AlphaFoldDB" id="A0A1X2HKK0"/>
<dbReference type="InParanoid" id="A0A1X2HKK0"/>
<proteinExistence type="predicted"/>
<keyword evidence="2" id="KW-1185">Reference proteome</keyword>
<sequence length="97" mass="10100">MLIKLVGGGLSVGSVSAHAPDRFTLGNPGCVALAETGVMEGTNISCCRSFTHGWPIVVSRGKCFCADETGLRSSEEADYDRKVVVAKLVGTARTVAL</sequence>
<dbReference type="Proteomes" id="UP000242180">
    <property type="component" value="Unassembled WGS sequence"/>
</dbReference>